<dbReference type="VEuPathDB" id="PiroplasmaDB:BBOV_III004560"/>
<dbReference type="RefSeq" id="XP_001611587.1">
    <property type="nucleotide sequence ID" value="XM_001611537.1"/>
</dbReference>
<reference evidence="4 5" key="1">
    <citation type="journal article" date="2007" name="PLoS Pathog.">
        <title>Genome sequence of Babesia bovis and comparative analysis of apicomplexan hemoprotozoa.</title>
        <authorList>
            <person name="Brayton K.A."/>
            <person name="Lau A.O.T."/>
            <person name="Herndon D.R."/>
            <person name="Hannick L."/>
            <person name="Kappmeyer L.S."/>
            <person name="Berens S.J."/>
            <person name="Bidwell S.L."/>
            <person name="Brown W.C."/>
            <person name="Crabtree J."/>
            <person name="Fadrosh D."/>
            <person name="Feldblum T."/>
            <person name="Forberger H.A."/>
            <person name="Haas B.J."/>
            <person name="Howell J.M."/>
            <person name="Khouri H."/>
            <person name="Koo H."/>
            <person name="Mann D.J."/>
            <person name="Norimine J."/>
            <person name="Paulsen I.T."/>
            <person name="Radune D."/>
            <person name="Ren Q."/>
            <person name="Smith R.K. Jr."/>
            <person name="Suarez C.E."/>
            <person name="White O."/>
            <person name="Wortman J.R."/>
            <person name="Knowles D.P. Jr."/>
            <person name="McElwain T.F."/>
            <person name="Nene V.M."/>
        </authorList>
    </citation>
    <scope>NUCLEOTIDE SEQUENCE [LARGE SCALE GENOMIC DNA]</scope>
    <source>
        <strain evidence="4">T2Bo</strain>
    </source>
</reference>
<dbReference type="OMA" id="GICNNES"/>
<reference evidence="5" key="3">
    <citation type="journal article" date="2021" name="Int. J. Parasitol.">
        <title>Comparative analysis of gene expression between Babesia bovis blood stages and kinetes allowed by improved genome annotation.</title>
        <authorList>
            <person name="Ueti M.W."/>
            <person name="Johnson W.C."/>
            <person name="Kappmeyer L.S."/>
            <person name="Herndon D.R."/>
            <person name="Mousel M.R."/>
            <person name="Reif K.E."/>
            <person name="Taus N.S."/>
            <person name="Ifeonu O.O."/>
            <person name="Silva J.C."/>
            <person name="Suarez C.E."/>
            <person name="Brayton K.A."/>
        </authorList>
    </citation>
    <scope>NUCLEOTIDE SEQUENCE [LARGE SCALE GENOMIC DNA]</scope>
</reference>
<dbReference type="KEGG" id="bbo:BBOV_III004560"/>
<keyword evidence="2" id="KW-0472">Membrane</keyword>
<protein>
    <submittedName>
        <fullName evidence="4">Membrane protein, putative</fullName>
    </submittedName>
</protein>
<evidence type="ECO:0000313" key="4">
    <source>
        <dbReference type="EMBL" id="EDO08019.1"/>
    </source>
</evidence>
<keyword evidence="1" id="KW-0106">Calcium</keyword>
<dbReference type="Gene3D" id="1.10.238.10">
    <property type="entry name" value="EF-hand"/>
    <property type="match status" value="1"/>
</dbReference>
<sequence length="543" mass="61757">MDFHVASSIKTFVTCMSALPFTYIAVFIVTWLGNLDGIELSQRLKAELCNRFLPNDWKYSVWSCYDIRDNHIDMDDFESVSLFSNAQEDFATLVKTSKLENGVKVEKENKLIYATRELINVCTKWNVDKEVYRISPVIATTILDKLCPMLNVHIQHINEDESTPWSNVYTVLANMDSHHEMDIANVVSQCDVITNDSVNRIRHNASGNYFKHVVSPVLEYMKLYVKDDAFLQIVTSDELLAKAAPMAHVMEIALPAHISTSPERSTDSLLRLFSSFPEAASMFAFALEHNLVQYPTINADTQDEAMAQWSVFIASLQVMVTTMFDKLASFSQIASIKGMNMNLDSPLDGYWDKFAKDGPSKAYLANLFDRISKTKVHPEYYATMAYSVNIADKVTSYLFANNAVNVDTTLSRRRLAETVIFHLIQMCKFALADKDKTGQVSLYEFAGTVVNNVDPEQLKQQVQQILEKQGKIMVQYDLDFINWRAKVVKRQYRKALEEISGKYNEVLDTFMIIDADGSGDLSLQEFFQHAYITAPLTMLDIRA</sequence>
<evidence type="ECO:0000259" key="3">
    <source>
        <dbReference type="PROSITE" id="PS50222"/>
    </source>
</evidence>
<keyword evidence="2" id="KW-1133">Transmembrane helix</keyword>
<organism evidence="4 5">
    <name type="scientific">Babesia bovis</name>
    <dbReference type="NCBI Taxonomy" id="5865"/>
    <lineage>
        <taxon>Eukaryota</taxon>
        <taxon>Sar</taxon>
        <taxon>Alveolata</taxon>
        <taxon>Apicomplexa</taxon>
        <taxon>Aconoidasida</taxon>
        <taxon>Piroplasmida</taxon>
        <taxon>Babesiidae</taxon>
        <taxon>Babesia</taxon>
    </lineage>
</organism>
<evidence type="ECO:0000313" key="5">
    <source>
        <dbReference type="Proteomes" id="UP000002173"/>
    </source>
</evidence>
<name>A7AN85_BABBO</name>
<dbReference type="Proteomes" id="UP000002173">
    <property type="component" value="Unassembled WGS sequence"/>
</dbReference>
<evidence type="ECO:0000256" key="2">
    <source>
        <dbReference type="SAM" id="Phobius"/>
    </source>
</evidence>
<dbReference type="InterPro" id="IPR011992">
    <property type="entry name" value="EF-hand-dom_pair"/>
</dbReference>
<dbReference type="SUPFAM" id="SSF47473">
    <property type="entry name" value="EF-hand"/>
    <property type="match status" value="1"/>
</dbReference>
<dbReference type="GO" id="GO:0005509">
    <property type="term" value="F:calcium ion binding"/>
    <property type="evidence" value="ECO:0007669"/>
    <property type="project" value="InterPro"/>
</dbReference>
<dbReference type="InterPro" id="IPR018247">
    <property type="entry name" value="EF_Hand_1_Ca_BS"/>
</dbReference>
<dbReference type="GeneID" id="5479836"/>
<dbReference type="EMBL" id="AAXT01000001">
    <property type="protein sequence ID" value="EDO08019.1"/>
    <property type="molecule type" value="Genomic_DNA"/>
</dbReference>
<accession>A7AN85</accession>
<reference evidence="5" key="2">
    <citation type="journal article" date="2020" name="Data Brief">
        <title>Transcriptome dataset of Babesia bovis life stages within vertebrate and invertebrate hosts.</title>
        <authorList>
            <person name="Ueti M.W."/>
            <person name="Johnson W.C."/>
            <person name="Kappmeyer L.S."/>
            <person name="Herndon D.R."/>
            <person name="Mousel M.R."/>
            <person name="Reif K.E."/>
            <person name="Taus N.S."/>
            <person name="Ifeonu O.O."/>
            <person name="Silva J.C."/>
            <person name="Suarez C.E."/>
            <person name="Brayton K.A."/>
        </authorList>
    </citation>
    <scope>NUCLEOTIDE SEQUENCE [LARGE SCALE GENOMIC DNA]</scope>
</reference>
<feature type="domain" description="EF-hand" evidence="3">
    <location>
        <begin position="501"/>
        <end position="536"/>
    </location>
</feature>
<evidence type="ECO:0000256" key="1">
    <source>
        <dbReference type="ARBA" id="ARBA00022837"/>
    </source>
</evidence>
<keyword evidence="2" id="KW-0812">Transmembrane</keyword>
<keyword evidence="5" id="KW-1185">Reference proteome</keyword>
<dbReference type="eggNOG" id="ENOG502TN6R">
    <property type="taxonomic scope" value="Eukaryota"/>
</dbReference>
<dbReference type="InterPro" id="IPR002048">
    <property type="entry name" value="EF_hand_dom"/>
</dbReference>
<dbReference type="InParanoid" id="A7AN85"/>
<feature type="transmembrane region" description="Helical" evidence="2">
    <location>
        <begin position="12"/>
        <end position="33"/>
    </location>
</feature>
<dbReference type="PROSITE" id="PS00018">
    <property type="entry name" value="EF_HAND_1"/>
    <property type="match status" value="2"/>
</dbReference>
<dbReference type="AlphaFoldDB" id="A7AN85"/>
<dbReference type="PROSITE" id="PS50222">
    <property type="entry name" value="EF_HAND_2"/>
    <property type="match status" value="1"/>
</dbReference>
<gene>
    <name evidence="4" type="ORF">BBOV_III004560</name>
</gene>
<proteinExistence type="predicted"/>
<comment type="caution">
    <text evidence="4">The sequence shown here is derived from an EMBL/GenBank/DDBJ whole genome shotgun (WGS) entry which is preliminary data.</text>
</comment>